<dbReference type="Gene3D" id="3.30.70.1320">
    <property type="entry name" value="Multidrug efflux transporter AcrB pore domain like"/>
    <property type="match status" value="1"/>
</dbReference>
<dbReference type="InterPro" id="IPR001036">
    <property type="entry name" value="Acrflvin-R"/>
</dbReference>
<accession>C4XRN7</accession>
<dbReference type="Gene3D" id="3.30.70.1440">
    <property type="entry name" value="Multidrug efflux transporter AcrB pore domain"/>
    <property type="match status" value="1"/>
</dbReference>
<dbReference type="PRINTS" id="PR00702">
    <property type="entry name" value="ACRIFLAVINRP"/>
</dbReference>
<dbReference type="AlphaFoldDB" id="C4XRN7"/>
<dbReference type="RefSeq" id="WP_015863070.1">
    <property type="nucleotide sequence ID" value="NC_012796.1"/>
</dbReference>
<reference evidence="2 3" key="1">
    <citation type="journal article" date="2009" name="Genome Res.">
        <title>Whole genome sequence of Desulfovibrio magneticus strain RS-1 revealed common gene clusters in magnetotactic bacteria.</title>
        <authorList>
            <person name="Nakazawa H."/>
            <person name="Arakaki A."/>
            <person name="Narita-Yamada S."/>
            <person name="Yashiro I."/>
            <person name="Jinno K."/>
            <person name="Aoki N."/>
            <person name="Tsuruyama A."/>
            <person name="Okamura Y."/>
            <person name="Tanikawa S."/>
            <person name="Fujita N."/>
            <person name="Takeyama H."/>
            <person name="Matsunaga T."/>
        </authorList>
    </citation>
    <scope>NUCLEOTIDE SEQUENCE [LARGE SCALE GENOMIC DNA]</scope>
    <source>
        <strain evidence="3">ATCC 700980 / DSM 13731 / RS-1</strain>
    </source>
</reference>
<dbReference type="PANTHER" id="PTHR32063:SF16">
    <property type="entry name" value="CATION EFFLUX SYSTEM (ACRB_ACRD_ACRF FAMILY)"/>
    <property type="match status" value="1"/>
</dbReference>
<dbReference type="Pfam" id="PF00873">
    <property type="entry name" value="ACR_tran"/>
    <property type="match status" value="2"/>
</dbReference>
<dbReference type="Gene3D" id="3.30.70.1430">
    <property type="entry name" value="Multidrug efflux transporter AcrB pore domain"/>
    <property type="match status" value="2"/>
</dbReference>
<proteinExistence type="predicted"/>
<dbReference type="SUPFAM" id="SSF82714">
    <property type="entry name" value="Multidrug efflux transporter AcrB TolC docking domain, DN and DC subdomains"/>
    <property type="match status" value="2"/>
</dbReference>
<dbReference type="Proteomes" id="UP000009071">
    <property type="component" value="Chromosome"/>
</dbReference>
<dbReference type="GO" id="GO:0005886">
    <property type="term" value="C:plasma membrane"/>
    <property type="evidence" value="ECO:0007669"/>
    <property type="project" value="TreeGrafter"/>
</dbReference>
<feature type="transmembrane region" description="Helical" evidence="1">
    <location>
        <begin position="554"/>
        <end position="574"/>
    </location>
</feature>
<gene>
    <name evidence="2" type="ordered locus">DMR_44620</name>
</gene>
<feature type="transmembrane region" description="Helical" evidence="1">
    <location>
        <begin position="970"/>
        <end position="992"/>
    </location>
</feature>
<dbReference type="SUPFAM" id="SSF82866">
    <property type="entry name" value="Multidrug efflux transporter AcrB transmembrane domain"/>
    <property type="match status" value="2"/>
</dbReference>
<feature type="transmembrane region" description="Helical" evidence="1">
    <location>
        <begin position="498"/>
        <end position="519"/>
    </location>
</feature>
<dbReference type="OrthoDB" id="9807612at2"/>
<dbReference type="eggNOG" id="COG0841">
    <property type="taxonomic scope" value="Bacteria"/>
</dbReference>
<sequence>MSGQEHPGRHGDWLHRLTAHFVDAKLAPLIIVAALCAGVLAVWATPSEEEPQIVVPMIDVHVSMPGATPKEMENRVIAPMERILWEIPGVEYLYSTAGDGEALTVVRFKVGSDVERSVVSAYARLYQHLDWIPPGCERPILKPRSIDDVPVLAVTFWGGPYDGRQLRAMANAVNDEVRRIPGVGETVVAGGRKRAVMVEPDPDRLRARGLDMADVLDALGRQNTARAVGETYEAGAAVAVRLDNFFRSQKELERAVVAVREGRPVYLADVATVRDGANDPDDYVFFVPGPAMEAAPGREAPRPGEAHPAVTLSVAKRLGENASRIADAALSRIEGLRGYVLPADLETTVTRNLGATARHKVDELLEHLILAAVTVGGVVALFLGLRASLVVMVAVPVTLAVTLATYWLMGYTLNRVTLFALIFCIGILVDDPIVDVENIVRRLGLPDAKGRRLSDVIVDAVSEVRAPLVLATFTVIAAIAPMAYVGGLMGPYMRPMPVGASVAMLLSMVVSFLITPWTAKRALKPVPTPHAAIPDDAGTRLYLWLMDRLLTRPVWRWGFLSLVGALFLGACALFPAKAVLVKMLPFDNKSEFSVVLDMPRGTTLERTAAVARELAGAALTRPEATDAVIYAGTAAPMTFNGLIRHYYLRSGQNEAEIAVNLLPKGERKLQSHAIAKAVRETLAPIAARHGARIKVAEAPPGPPVLQTLVAELYGPTDASRLALATQVREVMLATPDVVDVDWYVDDPRPERVIRIERDKALAAGIDPARALADVAAAFDGTTAGLLHDAAAREDAPIVVRLPAAFRPDAASLEAVAVAGDGGRLVSLAQIASIQTVIQPSRLYHKNLLPVVYVTADVAGREESPIYAINRINDSLASLGAAGQGAWNAAGQQTLPILWNGTPDQTFDLSLKWDGEWQITYEVFRDMGLAFAVVMGLIYLLTVGWFGSYTVPIAIMAPIPLSLIGIVPAHALAGAFFTATSMIGFIAGAGIVVRNSIILVDFIEMRRAEGIPLAKAVEEAGAVRFRPMLLTAVSVVGGAFVILFDPIFQGLAISLMAGEVAATIFSRMVVPVLYYLDARRGEARTAS</sequence>
<keyword evidence="3" id="KW-1185">Reference proteome</keyword>
<keyword evidence="1" id="KW-0472">Membrane</keyword>
<evidence type="ECO:0000313" key="3">
    <source>
        <dbReference type="Proteomes" id="UP000009071"/>
    </source>
</evidence>
<feature type="transmembrane region" description="Helical" evidence="1">
    <location>
        <begin position="928"/>
        <end position="950"/>
    </location>
</feature>
<dbReference type="GO" id="GO:0042910">
    <property type="term" value="F:xenobiotic transmembrane transporter activity"/>
    <property type="evidence" value="ECO:0007669"/>
    <property type="project" value="TreeGrafter"/>
</dbReference>
<feature type="transmembrane region" description="Helical" evidence="1">
    <location>
        <begin position="1024"/>
        <end position="1043"/>
    </location>
</feature>
<dbReference type="STRING" id="573370.DMR_44620"/>
<keyword evidence="1" id="KW-1133">Transmembrane helix</keyword>
<dbReference type="Gene3D" id="3.30.2090.10">
    <property type="entry name" value="Multidrug efflux transporter AcrB TolC docking domain, DN and DC subdomains"/>
    <property type="match status" value="2"/>
</dbReference>
<feature type="transmembrane region" description="Helical" evidence="1">
    <location>
        <begin position="1049"/>
        <end position="1075"/>
    </location>
</feature>
<feature type="transmembrane region" description="Helical" evidence="1">
    <location>
        <begin position="389"/>
        <end position="409"/>
    </location>
</feature>
<dbReference type="PANTHER" id="PTHR32063">
    <property type="match status" value="1"/>
</dbReference>
<keyword evidence="1" id="KW-0812">Transmembrane</keyword>
<dbReference type="SUPFAM" id="SSF82693">
    <property type="entry name" value="Multidrug efflux transporter AcrB pore domain, PN1, PN2, PC1 and PC2 subdomains"/>
    <property type="match status" value="3"/>
</dbReference>
<feature type="transmembrane region" description="Helical" evidence="1">
    <location>
        <begin position="468"/>
        <end position="486"/>
    </location>
</feature>
<evidence type="ECO:0000313" key="2">
    <source>
        <dbReference type="EMBL" id="BAH77953.1"/>
    </source>
</evidence>
<evidence type="ECO:0000256" key="1">
    <source>
        <dbReference type="SAM" id="Phobius"/>
    </source>
</evidence>
<dbReference type="EMBL" id="AP010904">
    <property type="protein sequence ID" value="BAH77953.1"/>
    <property type="molecule type" value="Genomic_DNA"/>
</dbReference>
<dbReference type="KEGG" id="dma:DMR_44620"/>
<name>C4XRN7_SOLM1</name>
<protein>
    <submittedName>
        <fullName evidence="2">Efflux system protein</fullName>
    </submittedName>
</protein>
<dbReference type="InterPro" id="IPR027463">
    <property type="entry name" value="AcrB_DN_DC_subdom"/>
</dbReference>
<dbReference type="Gene3D" id="1.20.1640.10">
    <property type="entry name" value="Multidrug efflux transporter AcrB transmembrane domain"/>
    <property type="match status" value="2"/>
</dbReference>
<dbReference type="HOGENOM" id="CLU_002755_1_2_7"/>
<organism evidence="2 3">
    <name type="scientific">Solidesulfovibrio magneticus (strain ATCC 700980 / DSM 13731 / RS-1)</name>
    <name type="common">Desulfovibrio magneticus</name>
    <dbReference type="NCBI Taxonomy" id="573370"/>
    <lineage>
        <taxon>Bacteria</taxon>
        <taxon>Pseudomonadati</taxon>
        <taxon>Thermodesulfobacteriota</taxon>
        <taxon>Desulfovibrionia</taxon>
        <taxon>Desulfovibrionales</taxon>
        <taxon>Desulfovibrionaceae</taxon>
        <taxon>Solidesulfovibrio</taxon>
    </lineage>
</organism>
<feature type="transmembrane region" description="Helical" evidence="1">
    <location>
        <begin position="364"/>
        <end position="383"/>
    </location>
</feature>